<evidence type="ECO:0000313" key="2">
    <source>
        <dbReference type="EMBL" id="GAA3219585.1"/>
    </source>
</evidence>
<keyword evidence="2" id="KW-0413">Isomerase</keyword>
<gene>
    <name evidence="2" type="ORF">GCM10010468_43710</name>
</gene>
<evidence type="ECO:0000259" key="1">
    <source>
        <dbReference type="Pfam" id="PF11716"/>
    </source>
</evidence>
<dbReference type="RefSeq" id="WP_344831264.1">
    <property type="nucleotide sequence ID" value="NZ_BAAAUV010000010.1"/>
</dbReference>
<organism evidence="2 3">
    <name type="scientific">Actinocorallia longicatena</name>
    <dbReference type="NCBI Taxonomy" id="111803"/>
    <lineage>
        <taxon>Bacteria</taxon>
        <taxon>Bacillati</taxon>
        <taxon>Actinomycetota</taxon>
        <taxon>Actinomycetes</taxon>
        <taxon>Streptosporangiales</taxon>
        <taxon>Thermomonosporaceae</taxon>
        <taxon>Actinocorallia</taxon>
    </lineage>
</organism>
<dbReference type="EMBL" id="BAAAUV010000010">
    <property type="protein sequence ID" value="GAA3219585.1"/>
    <property type="molecule type" value="Genomic_DNA"/>
</dbReference>
<dbReference type="GO" id="GO:0016853">
    <property type="term" value="F:isomerase activity"/>
    <property type="evidence" value="ECO:0007669"/>
    <property type="project" value="UniProtKB-KW"/>
</dbReference>
<dbReference type="Pfam" id="PF11716">
    <property type="entry name" value="MDMPI_N"/>
    <property type="match status" value="1"/>
</dbReference>
<dbReference type="InterPro" id="IPR017517">
    <property type="entry name" value="Maleyloyr_isom"/>
</dbReference>
<dbReference type="Proteomes" id="UP001501237">
    <property type="component" value="Unassembled WGS sequence"/>
</dbReference>
<keyword evidence="3" id="KW-1185">Reference proteome</keyword>
<feature type="domain" description="Mycothiol-dependent maleylpyruvate isomerase metal-binding" evidence="1">
    <location>
        <begin position="11"/>
        <end position="99"/>
    </location>
</feature>
<dbReference type="InterPro" id="IPR034660">
    <property type="entry name" value="DinB/YfiT-like"/>
</dbReference>
<protein>
    <submittedName>
        <fullName evidence="2">Maleylpyruvate isomerase family mycothiol-dependent enzyme</fullName>
    </submittedName>
</protein>
<comment type="caution">
    <text evidence="2">The sequence shown here is derived from an EMBL/GenBank/DDBJ whole genome shotgun (WGS) entry which is preliminary data.</text>
</comment>
<proteinExistence type="predicted"/>
<evidence type="ECO:0000313" key="3">
    <source>
        <dbReference type="Proteomes" id="UP001501237"/>
    </source>
</evidence>
<dbReference type="NCBIfam" id="TIGR03083">
    <property type="entry name" value="maleylpyruvate isomerase family mycothiol-dependent enzyme"/>
    <property type="match status" value="1"/>
</dbReference>
<dbReference type="InterPro" id="IPR024344">
    <property type="entry name" value="MDMPI_metal-binding"/>
</dbReference>
<name>A0ABP6QIE7_9ACTN</name>
<reference evidence="3" key="1">
    <citation type="journal article" date="2019" name="Int. J. Syst. Evol. Microbiol.">
        <title>The Global Catalogue of Microorganisms (GCM) 10K type strain sequencing project: providing services to taxonomists for standard genome sequencing and annotation.</title>
        <authorList>
            <consortium name="The Broad Institute Genomics Platform"/>
            <consortium name="The Broad Institute Genome Sequencing Center for Infectious Disease"/>
            <person name="Wu L."/>
            <person name="Ma J."/>
        </authorList>
    </citation>
    <scope>NUCLEOTIDE SEQUENCE [LARGE SCALE GENOMIC DNA]</scope>
    <source>
        <strain evidence="3">JCM 9377</strain>
    </source>
</reference>
<dbReference type="Gene3D" id="1.20.120.450">
    <property type="entry name" value="dinb family like domain"/>
    <property type="match status" value="1"/>
</dbReference>
<accession>A0ABP6QIE7</accession>
<sequence length="216" mass="23437">MDEAAMWQVIDEERAGLADLLDRLTPGQWATPSLCAGWTVREVGAHLSLGPRMGLRRVLVEAVKARGGFDRMVDRTARREALRPAGELVAELRAASGSRHLAPGQKLADCLMDVLVHGQDIAIPLGIDRPQPTAAARAAAEHTWNRGFPFHAQRRLRGYRLIATDTDWTAGTGRELRGPITALLLLVSGRDAALPHLTGPGADALREARSRRSVTP</sequence>
<dbReference type="SUPFAM" id="SSF109854">
    <property type="entry name" value="DinB/YfiT-like putative metalloenzymes"/>
    <property type="match status" value="1"/>
</dbReference>